<dbReference type="Gene3D" id="3.10.450.50">
    <property type="match status" value="1"/>
</dbReference>
<organism evidence="4 5">
    <name type="scientific">Streptomyces ficellus</name>
    <dbReference type="NCBI Taxonomy" id="1977088"/>
    <lineage>
        <taxon>Bacteria</taxon>
        <taxon>Bacillati</taxon>
        <taxon>Actinomycetota</taxon>
        <taxon>Actinomycetes</taxon>
        <taxon>Kitasatosporales</taxon>
        <taxon>Streptomycetaceae</taxon>
        <taxon>Streptomyces</taxon>
    </lineage>
</organism>
<dbReference type="InterPro" id="IPR027843">
    <property type="entry name" value="DUF4440"/>
</dbReference>
<name>A0A6I6FD98_9ACTN</name>
<dbReference type="EMBL" id="CP034279">
    <property type="protein sequence ID" value="QGV81973.1"/>
    <property type="molecule type" value="Genomic_DNA"/>
</dbReference>
<keyword evidence="2" id="KW-0812">Transmembrane</keyword>
<dbReference type="Pfam" id="PF14534">
    <property type="entry name" value="DUF4440"/>
    <property type="match status" value="1"/>
</dbReference>
<protein>
    <submittedName>
        <fullName evidence="4">SgcJ/EcaC family oxidoreductase</fullName>
    </submittedName>
</protein>
<dbReference type="InterPro" id="IPR032710">
    <property type="entry name" value="NTF2-like_dom_sf"/>
</dbReference>
<feature type="transmembrane region" description="Helical" evidence="2">
    <location>
        <begin position="30"/>
        <end position="49"/>
    </location>
</feature>
<feature type="domain" description="DUF4440" evidence="3">
    <location>
        <begin position="83"/>
        <end position="191"/>
    </location>
</feature>
<dbReference type="InterPro" id="IPR011944">
    <property type="entry name" value="Steroid_delta5-4_isomerase"/>
</dbReference>
<dbReference type="KEGG" id="sfic:EIZ62_29730"/>
<evidence type="ECO:0000256" key="1">
    <source>
        <dbReference type="SAM" id="MobiDB-lite"/>
    </source>
</evidence>
<proteinExistence type="predicted"/>
<evidence type="ECO:0000259" key="3">
    <source>
        <dbReference type="Pfam" id="PF14534"/>
    </source>
</evidence>
<gene>
    <name evidence="4" type="ORF">EIZ62_29730</name>
</gene>
<accession>A0A6I6FD98</accession>
<dbReference type="RefSeq" id="WP_156695709.1">
    <property type="nucleotide sequence ID" value="NZ_CP034279.1"/>
</dbReference>
<keyword evidence="5" id="KW-1185">Reference proteome</keyword>
<keyword evidence="2" id="KW-1133">Transmembrane helix</keyword>
<dbReference type="Proteomes" id="UP000422572">
    <property type="component" value="Chromosome"/>
</dbReference>
<dbReference type="NCBIfam" id="TIGR02246">
    <property type="entry name" value="SgcJ/EcaC family oxidoreductase"/>
    <property type="match status" value="1"/>
</dbReference>
<dbReference type="OrthoDB" id="2887901at2"/>
<evidence type="ECO:0000256" key="2">
    <source>
        <dbReference type="SAM" id="Phobius"/>
    </source>
</evidence>
<sequence>MTTEHTATPAHDTISPTPSARPRRRRLKRALGISALTVAVAAGGGYLWLKTTSDVHQTGQADCMKVTPTGTHATHQDHAAVCAVMDSLIEAWDRNDADAYGKQFTKDATYTTFVGSHYEGRKDITDSHAALFDDFLEGSKLAGTYLDVRFLTPDTAVITGRGDDYTGDKPDKLSKVQTYTLVRDADEQWRVAAFHNTQRKPVMERISFIFSPDTKPQAER</sequence>
<evidence type="ECO:0000313" key="5">
    <source>
        <dbReference type="Proteomes" id="UP000422572"/>
    </source>
</evidence>
<keyword evidence="2" id="KW-0472">Membrane</keyword>
<dbReference type="AlphaFoldDB" id="A0A6I6FD98"/>
<reference evidence="4 5" key="1">
    <citation type="submission" date="2018-12" db="EMBL/GenBank/DDBJ databases">
        <title>Complete genome sequence of Streptomyces ficellus NRRL8067, the producer of ficellomycin, feldamycin and nojirimycin.</title>
        <authorList>
            <person name="Zhang H."/>
            <person name="Yue R."/>
            <person name="Liu Y."/>
            <person name="Li M."/>
            <person name="Mu H."/>
            <person name="Zhang J."/>
        </authorList>
    </citation>
    <scope>NUCLEOTIDE SEQUENCE [LARGE SCALE GENOMIC DNA]</scope>
    <source>
        <strain evidence="4 5">NRRL 8067</strain>
    </source>
</reference>
<dbReference type="SUPFAM" id="SSF54427">
    <property type="entry name" value="NTF2-like"/>
    <property type="match status" value="1"/>
</dbReference>
<feature type="region of interest" description="Disordered" evidence="1">
    <location>
        <begin position="1"/>
        <end position="23"/>
    </location>
</feature>
<evidence type="ECO:0000313" key="4">
    <source>
        <dbReference type="EMBL" id="QGV81973.1"/>
    </source>
</evidence>